<feature type="transmembrane region" description="Helical" evidence="2">
    <location>
        <begin position="66"/>
        <end position="86"/>
    </location>
</feature>
<dbReference type="OrthoDB" id="5194119at2"/>
<reference evidence="3 4" key="1">
    <citation type="journal article" date="2013" name="Int. J. Syst. Evol. Microbiol.">
        <title>Ilumatobacter nonamiense sp. nov. and Ilumatobacter coccineum sp. nov., isolated from seashore sand.</title>
        <authorList>
            <person name="Matsumoto A."/>
            <person name="Kasai H."/>
            <person name="Matsuo Y."/>
            <person name="Shizuri Y."/>
            <person name="Ichikawa N."/>
            <person name="Fujita N."/>
            <person name="Omura S."/>
            <person name="Takahashi Y."/>
        </authorList>
    </citation>
    <scope>NUCLEOTIDE SEQUENCE [LARGE SCALE GENOMIC DNA]</scope>
    <source>
        <strain evidence="4">NBRC 103263 / KCTC 29153 / YM16-304</strain>
    </source>
</reference>
<keyword evidence="2" id="KW-0472">Membrane</keyword>
<evidence type="ECO:0000256" key="1">
    <source>
        <dbReference type="SAM" id="MobiDB-lite"/>
    </source>
</evidence>
<feature type="region of interest" description="Disordered" evidence="1">
    <location>
        <begin position="164"/>
        <end position="192"/>
    </location>
</feature>
<keyword evidence="2" id="KW-1133">Transmembrane helix</keyword>
<proteinExistence type="predicted"/>
<keyword evidence="2" id="KW-0812">Transmembrane</keyword>
<evidence type="ECO:0000313" key="3">
    <source>
        <dbReference type="EMBL" id="BAN02288.1"/>
    </source>
</evidence>
<dbReference type="EMBL" id="AP012057">
    <property type="protein sequence ID" value="BAN02288.1"/>
    <property type="molecule type" value="Genomic_DNA"/>
</dbReference>
<accession>A0A6C7ECD3</accession>
<gene>
    <name evidence="3" type="ORF">YM304_19740</name>
</gene>
<dbReference type="AlphaFoldDB" id="A0A6C7ECD3"/>
<evidence type="ECO:0000313" key="4">
    <source>
        <dbReference type="Proteomes" id="UP000011863"/>
    </source>
</evidence>
<sequence>MTDESQAIESADEIRDELPDDLNPAGFVGAYMFPDNSRRRWPGAIYLVIAALCVVVYAAFGDAAIVNGGWLLAAGILAVMGVISITSGWRMHVDEKEALVAAQQAAGFAVGHASAQQVWRGFRSRPTWRVLCYSAEEPPLQRALVLVDAIDGDIVEHLVESNPEARPDVPAEYDAPAVSTGEAASDDAAASH</sequence>
<dbReference type="Proteomes" id="UP000011863">
    <property type="component" value="Chromosome"/>
</dbReference>
<dbReference type="RefSeq" id="WP_015441535.1">
    <property type="nucleotide sequence ID" value="NC_020520.1"/>
</dbReference>
<feature type="transmembrane region" description="Helical" evidence="2">
    <location>
        <begin position="41"/>
        <end position="60"/>
    </location>
</feature>
<organism evidence="3 4">
    <name type="scientific">Ilumatobacter coccineus (strain NBRC 103263 / KCTC 29153 / YM16-304)</name>
    <dbReference type="NCBI Taxonomy" id="1313172"/>
    <lineage>
        <taxon>Bacteria</taxon>
        <taxon>Bacillati</taxon>
        <taxon>Actinomycetota</taxon>
        <taxon>Acidimicrobiia</taxon>
        <taxon>Acidimicrobiales</taxon>
        <taxon>Ilumatobacteraceae</taxon>
        <taxon>Ilumatobacter</taxon>
    </lineage>
</organism>
<name>A0A6C7ECD3_ILUCY</name>
<protein>
    <submittedName>
        <fullName evidence="3">Uncharacterized protein</fullName>
    </submittedName>
</protein>
<evidence type="ECO:0000256" key="2">
    <source>
        <dbReference type="SAM" id="Phobius"/>
    </source>
</evidence>
<keyword evidence="4" id="KW-1185">Reference proteome</keyword>
<dbReference type="KEGG" id="aym:YM304_19740"/>